<evidence type="ECO:0000313" key="3">
    <source>
        <dbReference type="Proteomes" id="UP000751190"/>
    </source>
</evidence>
<proteinExistence type="predicted"/>
<accession>A0A8J5XKV0</accession>
<evidence type="ECO:0000256" key="1">
    <source>
        <dbReference type="SAM" id="MobiDB-lite"/>
    </source>
</evidence>
<feature type="region of interest" description="Disordered" evidence="1">
    <location>
        <begin position="58"/>
        <end position="100"/>
    </location>
</feature>
<dbReference type="EMBL" id="JAGTXO010000001">
    <property type="protein sequence ID" value="KAG8471206.1"/>
    <property type="molecule type" value="Genomic_DNA"/>
</dbReference>
<feature type="compositionally biased region" description="Basic and acidic residues" evidence="1">
    <location>
        <begin position="80"/>
        <end position="90"/>
    </location>
</feature>
<keyword evidence="3" id="KW-1185">Reference proteome</keyword>
<reference evidence="2" key="1">
    <citation type="submission" date="2021-05" db="EMBL/GenBank/DDBJ databases">
        <title>The genome of the haptophyte Pavlova lutheri (Diacronema luteri, Pavlovales) - a model for lipid biosynthesis in eukaryotic algae.</title>
        <authorList>
            <person name="Hulatt C.J."/>
            <person name="Posewitz M.C."/>
        </authorList>
    </citation>
    <scope>NUCLEOTIDE SEQUENCE</scope>
    <source>
        <strain evidence="2">NIVA-4/92</strain>
    </source>
</reference>
<sequence length="277" mass="30522">MAGVAHSASVGTMSRTRRAMAADLHEVIVDRPQWHLQSKRRAPQLPSALSGGLGAVAEQTVARHGKARAAQQRGPSDTHGFSRYDRDDAPRATGRRRLLPPPVVDRAMGMRSIRVPPTIESEDPYAWMGARPGRRAVTPTTTELHGPSAWPAKHAKRREFAEMREQRYTCWRAETLGNVSQWGDGPGVYNLTNPTEPKGAQIPYITDMRGGRRLFPARSVSSILFAGPVEYARGNPRLFAEQQISASFEIEPPPRVAHPLPCGYGAHNEALSRLELT</sequence>
<protein>
    <submittedName>
        <fullName evidence="2">Uncharacterized protein</fullName>
    </submittedName>
</protein>
<organism evidence="2 3">
    <name type="scientific">Diacronema lutheri</name>
    <name type="common">Unicellular marine alga</name>
    <name type="synonym">Monochrysis lutheri</name>
    <dbReference type="NCBI Taxonomy" id="2081491"/>
    <lineage>
        <taxon>Eukaryota</taxon>
        <taxon>Haptista</taxon>
        <taxon>Haptophyta</taxon>
        <taxon>Pavlovophyceae</taxon>
        <taxon>Pavlovales</taxon>
        <taxon>Pavlovaceae</taxon>
        <taxon>Diacronema</taxon>
    </lineage>
</organism>
<comment type="caution">
    <text evidence="2">The sequence shown here is derived from an EMBL/GenBank/DDBJ whole genome shotgun (WGS) entry which is preliminary data.</text>
</comment>
<gene>
    <name evidence="2" type="ORF">KFE25_009627</name>
</gene>
<dbReference type="OrthoDB" id="10471961at2759"/>
<dbReference type="AlphaFoldDB" id="A0A8J5XKV0"/>
<evidence type="ECO:0000313" key="2">
    <source>
        <dbReference type="EMBL" id="KAG8471206.1"/>
    </source>
</evidence>
<name>A0A8J5XKV0_DIALT</name>
<dbReference type="Proteomes" id="UP000751190">
    <property type="component" value="Unassembled WGS sequence"/>
</dbReference>